<dbReference type="EMBL" id="JANSHE010003506">
    <property type="protein sequence ID" value="KAJ2985821.1"/>
    <property type="molecule type" value="Genomic_DNA"/>
</dbReference>
<sequence length="278" mass="30220">MRLPRRVPWQDLSELEQLCGWIYADENDLDATRRAVHRLAAWKASVPLPHALESAHAILSVILQDGNSATSSSYLSLRMSYASALIRLVNGLVDPLQLGAYARSINSIAQQLGLPAWFVELRHAATHEDLPSLEVLRDAAREAMGWLLHKYFMPTLNPSTPSGAPAQPLRPLEPLLKQYKLVAFSHVDTSTGVLSDAKAIAEVVRRVSPNTLVALDGVCSVASEEIQMDAWGIDVVLTASQKGLGVPPGLSIVVASQKAMKVEVTHISTVHHAHRVCA</sequence>
<dbReference type="Proteomes" id="UP001144978">
    <property type="component" value="Unassembled WGS sequence"/>
</dbReference>
<protein>
    <submittedName>
        <fullName evidence="1">Uncharacterized protein</fullName>
    </submittedName>
</protein>
<organism evidence="1 2">
    <name type="scientific">Trametes sanguinea</name>
    <dbReference type="NCBI Taxonomy" id="158606"/>
    <lineage>
        <taxon>Eukaryota</taxon>
        <taxon>Fungi</taxon>
        <taxon>Dikarya</taxon>
        <taxon>Basidiomycota</taxon>
        <taxon>Agaricomycotina</taxon>
        <taxon>Agaricomycetes</taxon>
        <taxon>Polyporales</taxon>
        <taxon>Polyporaceae</taxon>
        <taxon>Trametes</taxon>
    </lineage>
</organism>
<gene>
    <name evidence="1" type="ORF">NUW54_g10020</name>
</gene>
<accession>A0ACC1P527</accession>
<reference evidence="1" key="1">
    <citation type="submission" date="2022-08" db="EMBL/GenBank/DDBJ databases">
        <title>Genome Sequence of Pycnoporus sanguineus.</title>
        <authorList>
            <person name="Buettner E."/>
        </authorList>
    </citation>
    <scope>NUCLEOTIDE SEQUENCE</scope>
    <source>
        <strain evidence="1">CG-C14</strain>
    </source>
</reference>
<evidence type="ECO:0000313" key="2">
    <source>
        <dbReference type="Proteomes" id="UP001144978"/>
    </source>
</evidence>
<keyword evidence="2" id="KW-1185">Reference proteome</keyword>
<comment type="caution">
    <text evidence="1">The sequence shown here is derived from an EMBL/GenBank/DDBJ whole genome shotgun (WGS) entry which is preliminary data.</text>
</comment>
<evidence type="ECO:0000313" key="1">
    <source>
        <dbReference type="EMBL" id="KAJ2985821.1"/>
    </source>
</evidence>
<proteinExistence type="predicted"/>
<name>A0ACC1P527_9APHY</name>